<name>A0A3M7SMF9_BRAPC</name>
<protein>
    <submittedName>
        <fullName evidence="1">Uncharacterized protein</fullName>
    </submittedName>
</protein>
<evidence type="ECO:0000313" key="1">
    <source>
        <dbReference type="EMBL" id="RNA36718.1"/>
    </source>
</evidence>
<proteinExistence type="predicted"/>
<dbReference type="AlphaFoldDB" id="A0A3M7SMF9"/>
<keyword evidence="2" id="KW-1185">Reference proteome</keyword>
<dbReference type="Proteomes" id="UP000276133">
    <property type="component" value="Unassembled WGS sequence"/>
</dbReference>
<organism evidence="1 2">
    <name type="scientific">Brachionus plicatilis</name>
    <name type="common">Marine rotifer</name>
    <name type="synonym">Brachionus muelleri</name>
    <dbReference type="NCBI Taxonomy" id="10195"/>
    <lineage>
        <taxon>Eukaryota</taxon>
        <taxon>Metazoa</taxon>
        <taxon>Spiralia</taxon>
        <taxon>Gnathifera</taxon>
        <taxon>Rotifera</taxon>
        <taxon>Eurotatoria</taxon>
        <taxon>Monogononta</taxon>
        <taxon>Pseudotrocha</taxon>
        <taxon>Ploima</taxon>
        <taxon>Brachionidae</taxon>
        <taxon>Brachionus</taxon>
    </lineage>
</organism>
<comment type="caution">
    <text evidence="1">The sequence shown here is derived from an EMBL/GenBank/DDBJ whole genome shotgun (WGS) entry which is preliminary data.</text>
</comment>
<accession>A0A3M7SMF9</accession>
<reference evidence="1 2" key="1">
    <citation type="journal article" date="2018" name="Sci. Rep.">
        <title>Genomic signatures of local adaptation to the degree of environmental predictability in rotifers.</title>
        <authorList>
            <person name="Franch-Gras L."/>
            <person name="Hahn C."/>
            <person name="Garcia-Roger E.M."/>
            <person name="Carmona M.J."/>
            <person name="Serra M."/>
            <person name="Gomez A."/>
        </authorList>
    </citation>
    <scope>NUCLEOTIDE SEQUENCE [LARGE SCALE GENOMIC DNA]</scope>
    <source>
        <strain evidence="1">HYR1</strain>
    </source>
</reference>
<sequence length="330" mass="37909">MTGISRIAVVVGLGINCCAYAQGFTNSLYKLLKSTPKNKDIILTNALNFDGIPKATDHAVNFEPNSDSALYDLMLSNTDSSILSNHLKHEPDRIKFEIYPSNKKWNQIVDSGFHVFKFVPAFYAQPKIIDLNKNSNSNLIEKKSSLDFDEFFQILKINDGKLYVQILEIQTQQVEQIPIRLFKEDFEQKLSKKGEKQLGRCSVLLITIYRGIITTNKISFRVLKQVNSLLKFWVVNKISLQKTLQFYAFCTPLKKLSDILEETKIVCTPAGYYSMTNSPIESYRFVSIYSIYYRLNCYKVELNKEIEFYEGPKHVLQFAATDTSFVAPIY</sequence>
<evidence type="ECO:0000313" key="2">
    <source>
        <dbReference type="Proteomes" id="UP000276133"/>
    </source>
</evidence>
<dbReference type="EMBL" id="REGN01001138">
    <property type="protein sequence ID" value="RNA36718.1"/>
    <property type="molecule type" value="Genomic_DNA"/>
</dbReference>
<gene>
    <name evidence="1" type="ORF">BpHYR1_013380</name>
</gene>